<dbReference type="RefSeq" id="XP_024702014.1">
    <property type="nucleotide sequence ID" value="XM_024842856.1"/>
</dbReference>
<name>A0A2I2G1F9_9EURO</name>
<evidence type="ECO:0000313" key="2">
    <source>
        <dbReference type="Proteomes" id="UP000234275"/>
    </source>
</evidence>
<dbReference type="GeneID" id="36550555"/>
<protein>
    <submittedName>
        <fullName evidence="1">Uncharacterized protein</fullName>
    </submittedName>
</protein>
<evidence type="ECO:0000313" key="1">
    <source>
        <dbReference type="EMBL" id="PLB46712.1"/>
    </source>
</evidence>
<dbReference type="Proteomes" id="UP000234275">
    <property type="component" value="Unassembled WGS sequence"/>
</dbReference>
<dbReference type="EMBL" id="MSFO01000006">
    <property type="protein sequence ID" value="PLB46712.1"/>
    <property type="molecule type" value="Genomic_DNA"/>
</dbReference>
<comment type="caution">
    <text evidence="1">The sequence shown here is derived from an EMBL/GenBank/DDBJ whole genome shotgun (WGS) entry which is preliminary data.</text>
</comment>
<organism evidence="1 2">
    <name type="scientific">Aspergillus steynii IBT 23096</name>
    <dbReference type="NCBI Taxonomy" id="1392250"/>
    <lineage>
        <taxon>Eukaryota</taxon>
        <taxon>Fungi</taxon>
        <taxon>Dikarya</taxon>
        <taxon>Ascomycota</taxon>
        <taxon>Pezizomycotina</taxon>
        <taxon>Eurotiomycetes</taxon>
        <taxon>Eurotiomycetidae</taxon>
        <taxon>Eurotiales</taxon>
        <taxon>Aspergillaceae</taxon>
        <taxon>Aspergillus</taxon>
        <taxon>Aspergillus subgen. Circumdati</taxon>
    </lineage>
</organism>
<keyword evidence="2" id="KW-1185">Reference proteome</keyword>
<dbReference type="AlphaFoldDB" id="A0A2I2G1F9"/>
<proteinExistence type="predicted"/>
<accession>A0A2I2G1F9</accession>
<reference evidence="1 2" key="1">
    <citation type="submission" date="2016-12" db="EMBL/GenBank/DDBJ databases">
        <title>The genomes of Aspergillus section Nigri reveals drivers in fungal speciation.</title>
        <authorList>
            <consortium name="DOE Joint Genome Institute"/>
            <person name="Vesth T.C."/>
            <person name="Nybo J."/>
            <person name="Theobald S."/>
            <person name="Brandl J."/>
            <person name="Frisvad J.C."/>
            <person name="Nielsen K.F."/>
            <person name="Lyhne E.K."/>
            <person name="Kogle M.E."/>
            <person name="Kuo A."/>
            <person name="Riley R."/>
            <person name="Clum A."/>
            <person name="Nolan M."/>
            <person name="Lipzen A."/>
            <person name="Salamov A."/>
            <person name="Henrissat B."/>
            <person name="Wiebenga A."/>
            <person name="De Vries R.P."/>
            <person name="Grigoriev I.V."/>
            <person name="Mortensen U.H."/>
            <person name="Andersen M.R."/>
            <person name="Baker S.E."/>
        </authorList>
    </citation>
    <scope>NUCLEOTIDE SEQUENCE [LARGE SCALE GENOMIC DNA]</scope>
    <source>
        <strain evidence="1 2">IBT 23096</strain>
    </source>
</reference>
<gene>
    <name evidence="1" type="ORF">P170DRAFT_219798</name>
</gene>
<sequence>MPGQVSAATRNSSLRILALTKTRLHYPQEEMIYPRDVPMCMVSPCPNPPVQQSGGRCSLQDCGYSGPFSSDPWEGQSIGPWLLLRMYPRSTTEYFEHTCIAPSTRGRLLHLSGSRETREKSTWVWPSNFDIYDLIFKPQKAMCDPDKLLETLRSDSSFQHFSSWSQVLHLPGPDCARWSWTKTRSITRPCSRCSG</sequence>
<dbReference type="VEuPathDB" id="FungiDB:P170DRAFT_219798"/>